<protein>
    <recommendedName>
        <fullName evidence="6">X-box-binding protein 1</fullName>
    </recommendedName>
</protein>
<dbReference type="GO" id="GO:0000981">
    <property type="term" value="F:DNA-binding transcription factor activity, RNA polymerase II-specific"/>
    <property type="evidence" value="ECO:0007669"/>
    <property type="project" value="TreeGrafter"/>
</dbReference>
<keyword evidence="4" id="KW-0804">Transcription</keyword>
<dbReference type="InterPro" id="IPR052470">
    <property type="entry name" value="ER_Stress-Reg_TF"/>
</dbReference>
<feature type="compositionally biased region" description="Basic and acidic residues" evidence="8">
    <location>
        <begin position="51"/>
        <end position="60"/>
    </location>
</feature>
<evidence type="ECO:0000256" key="7">
    <source>
        <dbReference type="SAM" id="Coils"/>
    </source>
</evidence>
<feature type="compositionally biased region" description="Polar residues" evidence="8">
    <location>
        <begin position="173"/>
        <end position="194"/>
    </location>
</feature>
<proteinExistence type="predicted"/>
<dbReference type="GO" id="GO:0000977">
    <property type="term" value="F:RNA polymerase II transcription regulatory region sequence-specific DNA binding"/>
    <property type="evidence" value="ECO:0007669"/>
    <property type="project" value="TreeGrafter"/>
</dbReference>
<organism evidence="10 11">
    <name type="scientific">Romanomermis culicivorax</name>
    <name type="common">Nematode worm</name>
    <dbReference type="NCBI Taxonomy" id="13658"/>
    <lineage>
        <taxon>Eukaryota</taxon>
        <taxon>Metazoa</taxon>
        <taxon>Ecdysozoa</taxon>
        <taxon>Nematoda</taxon>
        <taxon>Enoplea</taxon>
        <taxon>Dorylaimia</taxon>
        <taxon>Mermithida</taxon>
        <taxon>Mermithoidea</taxon>
        <taxon>Mermithidae</taxon>
        <taxon>Romanomermis</taxon>
    </lineage>
</organism>
<keyword evidence="2" id="KW-0805">Transcription regulation</keyword>
<sequence length="327" mass="37280">MSSSHSVNSKSRVIIITLPLIKRSGDPASSDVVSQNATKVSNSVVPTTRKRFSDDVKQEEPFSGFDPGPKFSTTHGGLGYHIDSALRNHLVIRKRQKLTHLTPQEKLNRRKFKNRLAAHLARERRKKFMFDLERRYRRLKYEHQELKARNMQIKQDIDRLNIENDMIKKQLSETTTLPRLQSSSTIDETSTADVTSSTPLASSSSALAENFGSAVFINEPRQQGRVFRGNGSPATSLTAWLLTLTMMASKTTTTSRNDFYEQSFDNVQQILERWALTSQKHQRWAAVVLEKLKSKTWSKEDKKAMVAKLLTYVQRRLLDNGTEKNIG</sequence>
<dbReference type="PROSITE" id="PS50217">
    <property type="entry name" value="BZIP"/>
    <property type="match status" value="1"/>
</dbReference>
<name>A0A915J0H2_ROMCU</name>
<dbReference type="SMART" id="SM00338">
    <property type="entry name" value="BRLZ"/>
    <property type="match status" value="1"/>
</dbReference>
<dbReference type="Gene3D" id="1.20.5.170">
    <property type="match status" value="1"/>
</dbReference>
<dbReference type="Proteomes" id="UP000887565">
    <property type="component" value="Unplaced"/>
</dbReference>
<evidence type="ECO:0000259" key="9">
    <source>
        <dbReference type="PROSITE" id="PS50217"/>
    </source>
</evidence>
<evidence type="ECO:0000256" key="1">
    <source>
        <dbReference type="ARBA" id="ARBA00022843"/>
    </source>
</evidence>
<evidence type="ECO:0000313" key="10">
    <source>
        <dbReference type="Proteomes" id="UP000887565"/>
    </source>
</evidence>
<feature type="region of interest" description="Disordered" evidence="8">
    <location>
        <begin position="173"/>
        <end position="199"/>
    </location>
</feature>
<dbReference type="PANTHER" id="PTHR46542:SF1">
    <property type="entry name" value="X-BOX BINDING PROTEIN 1"/>
    <property type="match status" value="1"/>
</dbReference>
<dbReference type="WBParaSite" id="nRc.2.0.1.t19885-RA">
    <property type="protein sequence ID" value="nRc.2.0.1.t19885-RA"/>
    <property type="gene ID" value="nRc.2.0.1.g19885"/>
</dbReference>
<dbReference type="InterPro" id="IPR004827">
    <property type="entry name" value="bZIP"/>
</dbReference>
<feature type="coiled-coil region" evidence="7">
    <location>
        <begin position="129"/>
        <end position="170"/>
    </location>
</feature>
<dbReference type="PANTHER" id="PTHR46542">
    <property type="entry name" value="X-BOX BINDING PROTEIN 1"/>
    <property type="match status" value="1"/>
</dbReference>
<reference evidence="11" key="1">
    <citation type="submission" date="2022-11" db="UniProtKB">
        <authorList>
            <consortium name="WormBaseParasite"/>
        </authorList>
    </citation>
    <scope>IDENTIFICATION</scope>
</reference>
<keyword evidence="1" id="KW-0832">Ubl conjugation</keyword>
<dbReference type="SUPFAM" id="SSF57959">
    <property type="entry name" value="Leucine zipper domain"/>
    <property type="match status" value="1"/>
</dbReference>
<keyword evidence="5" id="KW-0539">Nucleus</keyword>
<feature type="region of interest" description="Disordered" evidence="8">
    <location>
        <begin position="50"/>
        <end position="69"/>
    </location>
</feature>
<dbReference type="Pfam" id="PF07716">
    <property type="entry name" value="bZIP_2"/>
    <property type="match status" value="1"/>
</dbReference>
<evidence type="ECO:0000256" key="6">
    <source>
        <dbReference type="ARBA" id="ARBA00040165"/>
    </source>
</evidence>
<dbReference type="AlphaFoldDB" id="A0A915J0H2"/>
<keyword evidence="10" id="KW-1185">Reference proteome</keyword>
<feature type="domain" description="BZIP" evidence="9">
    <location>
        <begin position="104"/>
        <end position="160"/>
    </location>
</feature>
<evidence type="ECO:0000256" key="5">
    <source>
        <dbReference type="ARBA" id="ARBA00023242"/>
    </source>
</evidence>
<dbReference type="InterPro" id="IPR046347">
    <property type="entry name" value="bZIP_sf"/>
</dbReference>
<keyword evidence="3" id="KW-0238">DNA-binding</keyword>
<evidence type="ECO:0000256" key="8">
    <source>
        <dbReference type="SAM" id="MobiDB-lite"/>
    </source>
</evidence>
<accession>A0A915J0H2</accession>
<evidence type="ECO:0000256" key="4">
    <source>
        <dbReference type="ARBA" id="ARBA00023163"/>
    </source>
</evidence>
<evidence type="ECO:0000256" key="3">
    <source>
        <dbReference type="ARBA" id="ARBA00023125"/>
    </source>
</evidence>
<evidence type="ECO:0000313" key="11">
    <source>
        <dbReference type="WBParaSite" id="nRc.2.0.1.t19885-RA"/>
    </source>
</evidence>
<dbReference type="GO" id="GO:0005634">
    <property type="term" value="C:nucleus"/>
    <property type="evidence" value="ECO:0007669"/>
    <property type="project" value="TreeGrafter"/>
</dbReference>
<evidence type="ECO:0000256" key="2">
    <source>
        <dbReference type="ARBA" id="ARBA00023015"/>
    </source>
</evidence>
<keyword evidence="7" id="KW-0175">Coiled coil</keyword>